<dbReference type="PANTHER" id="PTHR24126">
    <property type="entry name" value="ANKYRIN REPEAT, PH AND SEC7 DOMAIN CONTAINING PROTEIN SECG-RELATED"/>
    <property type="match status" value="1"/>
</dbReference>
<name>A0AAI8V8C3_9PEZI</name>
<evidence type="ECO:0000256" key="3">
    <source>
        <dbReference type="PROSITE-ProRule" id="PRU00023"/>
    </source>
</evidence>
<dbReference type="InterPro" id="IPR036770">
    <property type="entry name" value="Ankyrin_rpt-contain_sf"/>
</dbReference>
<dbReference type="EMBL" id="CAUWAG010000003">
    <property type="protein sequence ID" value="CAJ2500188.1"/>
    <property type="molecule type" value="Genomic_DNA"/>
</dbReference>
<feature type="repeat" description="ANK" evidence="3">
    <location>
        <begin position="542"/>
        <end position="577"/>
    </location>
</feature>
<dbReference type="PROSITE" id="PS50088">
    <property type="entry name" value="ANK_REPEAT"/>
    <property type="match status" value="3"/>
</dbReference>
<dbReference type="SMART" id="SM00248">
    <property type="entry name" value="ANK"/>
    <property type="match status" value="6"/>
</dbReference>
<dbReference type="AlphaFoldDB" id="A0AAI8V8C3"/>
<gene>
    <name evidence="5" type="ORF">KHLLAP_LOCUS656</name>
</gene>
<keyword evidence="2 3" id="KW-0040">ANK repeat</keyword>
<evidence type="ECO:0000256" key="1">
    <source>
        <dbReference type="ARBA" id="ARBA00022737"/>
    </source>
</evidence>
<evidence type="ECO:0000313" key="5">
    <source>
        <dbReference type="EMBL" id="CAJ2500188.1"/>
    </source>
</evidence>
<dbReference type="InterPro" id="IPR002110">
    <property type="entry name" value="Ankyrin_rpt"/>
</dbReference>
<dbReference type="Pfam" id="PF13857">
    <property type="entry name" value="Ank_5"/>
    <property type="match status" value="1"/>
</dbReference>
<dbReference type="Gene3D" id="1.25.40.20">
    <property type="entry name" value="Ankyrin repeat-containing domain"/>
    <property type="match status" value="3"/>
</dbReference>
<evidence type="ECO:0000256" key="2">
    <source>
        <dbReference type="ARBA" id="ARBA00023043"/>
    </source>
</evidence>
<dbReference type="SUPFAM" id="SSF48403">
    <property type="entry name" value="Ankyrin repeat"/>
    <property type="match status" value="2"/>
</dbReference>
<feature type="repeat" description="ANK" evidence="3">
    <location>
        <begin position="359"/>
        <end position="393"/>
    </location>
</feature>
<proteinExistence type="predicted"/>
<keyword evidence="6" id="KW-1185">Reference proteome</keyword>
<feature type="repeat" description="ANK" evidence="3">
    <location>
        <begin position="69"/>
        <end position="101"/>
    </location>
</feature>
<reference evidence="5" key="1">
    <citation type="submission" date="2023-10" db="EMBL/GenBank/DDBJ databases">
        <authorList>
            <person name="Hackl T."/>
        </authorList>
    </citation>
    <scope>NUCLEOTIDE SEQUENCE</scope>
</reference>
<dbReference type="PRINTS" id="PR01415">
    <property type="entry name" value="ANKYRIN"/>
</dbReference>
<dbReference type="Pfam" id="PF00023">
    <property type="entry name" value="Ank"/>
    <property type="match status" value="1"/>
</dbReference>
<comment type="caution">
    <text evidence="5">The sequence shown here is derived from an EMBL/GenBank/DDBJ whole genome shotgun (WGS) entry which is preliminary data.</text>
</comment>
<dbReference type="Proteomes" id="UP001295740">
    <property type="component" value="Unassembled WGS sequence"/>
</dbReference>
<evidence type="ECO:0000313" key="6">
    <source>
        <dbReference type="Proteomes" id="UP001295740"/>
    </source>
</evidence>
<sequence length="678" mass="73515">MSFPYPVSQAAAIKSRHPRLEGDATRRTRKDVVQWAIDYGLVSTLENVDEVEDIASFFGTITTSSRADLELTPIHQAALCGHASVVNYLLKKGADVNAKTTNGLLPMHLARTGEVVQLLADHGGRSMMVPLHPASGRIQTISPKTAQRLPKAPSYKATSTLLAYFSIPASVQISLFRVEVSYYTKPYGLGQRDHGAEVAKTMATMLMDRGASPNSGLDSALDAWQGNEPCHTPTLFLADLVQLLLERGADQYMPYTRRRRRFYIAGRSIRGFEHAYDPSLVANLFAAMTDPGPRTPDPNGIRKLQLLIQYGGNIDTTTPSGDTLLQHSLRQDGSVTERVLEIIPHLIALGPDVTRIDSEGNSTLHLLLRRLSPLYSLIDMLVDRGADPNAKDAEGRTPLMHLHDSPTALLITALLRHSVDVEAVDKRSCNALHYATGEPADPFHDEPCFRLQVLLSHGNEGAAPGVETVNAYSESGRTLLHLLLEARYRPPQVVMEGQPARTPRPGSGNAHTSRRRRASANPPVIVRVYYGTTTSSAAGAGGGESPLHLAVQGHELEILLATRLLLRHGAAADINYVSPGQGLTPLMMVVAAAGRGELSRNVTEDMVGLLLAAGADAQMRDARGRTAWDVFVGLKRLTPVYFAVDFVFRTSGAWGYGGRRQPWQAGPGGGLTLSSWVV</sequence>
<evidence type="ECO:0000256" key="4">
    <source>
        <dbReference type="SAM" id="MobiDB-lite"/>
    </source>
</evidence>
<protein>
    <submittedName>
        <fullName evidence="5">Uu.00g030410.m01.CDS01</fullName>
    </submittedName>
</protein>
<keyword evidence="1" id="KW-0677">Repeat</keyword>
<accession>A0AAI8V8C3</accession>
<feature type="region of interest" description="Disordered" evidence="4">
    <location>
        <begin position="1"/>
        <end position="25"/>
    </location>
</feature>
<feature type="region of interest" description="Disordered" evidence="4">
    <location>
        <begin position="496"/>
        <end position="518"/>
    </location>
</feature>
<dbReference type="PANTHER" id="PTHR24126:SF14">
    <property type="entry name" value="ANK_REP_REGION DOMAIN-CONTAINING PROTEIN"/>
    <property type="match status" value="1"/>
</dbReference>
<dbReference type="PROSITE" id="PS50297">
    <property type="entry name" value="ANK_REP_REGION"/>
    <property type="match status" value="3"/>
</dbReference>
<organism evidence="5 6">
    <name type="scientific">Anthostomella pinea</name>
    <dbReference type="NCBI Taxonomy" id="933095"/>
    <lineage>
        <taxon>Eukaryota</taxon>
        <taxon>Fungi</taxon>
        <taxon>Dikarya</taxon>
        <taxon>Ascomycota</taxon>
        <taxon>Pezizomycotina</taxon>
        <taxon>Sordariomycetes</taxon>
        <taxon>Xylariomycetidae</taxon>
        <taxon>Xylariales</taxon>
        <taxon>Xylariaceae</taxon>
        <taxon>Anthostomella</taxon>
    </lineage>
</organism>